<gene>
    <name evidence="1" type="ORF">H6G72_22005</name>
</gene>
<dbReference type="Proteomes" id="UP000641954">
    <property type="component" value="Unassembled WGS sequence"/>
</dbReference>
<sequence>MELGTTIVVASVAGLANNAGSYIFNNVADELGVGEKIKEITRKAKHTVNQEWNDGWERDYEAGGISSVVKNAEAEMA</sequence>
<reference evidence="1 2" key="1">
    <citation type="journal article" date="2020" name="ISME J.">
        <title>Comparative genomics reveals insights into cyanobacterial evolution and habitat adaptation.</title>
        <authorList>
            <person name="Chen M.Y."/>
            <person name="Teng W.K."/>
            <person name="Zhao L."/>
            <person name="Hu C.X."/>
            <person name="Zhou Y.K."/>
            <person name="Han B.P."/>
            <person name="Song L.R."/>
            <person name="Shu W.S."/>
        </authorList>
    </citation>
    <scope>NUCLEOTIDE SEQUENCE [LARGE SCALE GENOMIC DNA]</scope>
    <source>
        <strain evidence="1 2">FACHB-1370</strain>
    </source>
</reference>
<dbReference type="EMBL" id="JACJSK010000039">
    <property type="protein sequence ID" value="MBD2546467.1"/>
    <property type="molecule type" value="Genomic_DNA"/>
</dbReference>
<comment type="caution">
    <text evidence="1">The sequence shown here is derived from an EMBL/GenBank/DDBJ whole genome shotgun (WGS) entry which is preliminary data.</text>
</comment>
<evidence type="ECO:0000313" key="1">
    <source>
        <dbReference type="EMBL" id="MBD2546467.1"/>
    </source>
</evidence>
<organism evidence="1 2">
    <name type="scientific">Planktothricoides raciborskii FACHB-1370</name>
    <dbReference type="NCBI Taxonomy" id="2949576"/>
    <lineage>
        <taxon>Bacteria</taxon>
        <taxon>Bacillati</taxon>
        <taxon>Cyanobacteriota</taxon>
        <taxon>Cyanophyceae</taxon>
        <taxon>Oscillatoriophycideae</taxon>
        <taxon>Oscillatoriales</taxon>
        <taxon>Oscillatoriaceae</taxon>
        <taxon>Planktothricoides</taxon>
    </lineage>
</organism>
<keyword evidence="2" id="KW-1185">Reference proteome</keyword>
<accession>A0ABR8ELL8</accession>
<evidence type="ECO:0000313" key="2">
    <source>
        <dbReference type="Proteomes" id="UP000641954"/>
    </source>
</evidence>
<name>A0ABR8ELL8_9CYAN</name>
<protein>
    <submittedName>
        <fullName evidence="1">Uncharacterized protein</fullName>
    </submittedName>
</protein>
<proteinExistence type="predicted"/>
<dbReference type="RefSeq" id="WP_054466530.1">
    <property type="nucleotide sequence ID" value="NZ_JACJSK010000039.1"/>
</dbReference>